<evidence type="ECO:0000313" key="2">
    <source>
        <dbReference type="Proteomes" id="UP000464318"/>
    </source>
</evidence>
<organism evidence="1 2">
    <name type="scientific">Bergeyella cardium</name>
    <dbReference type="NCBI Taxonomy" id="1585976"/>
    <lineage>
        <taxon>Bacteria</taxon>
        <taxon>Pseudomonadati</taxon>
        <taxon>Bacteroidota</taxon>
        <taxon>Flavobacteriia</taxon>
        <taxon>Flavobacteriales</taxon>
        <taxon>Weeksellaceae</taxon>
        <taxon>Bergeyella</taxon>
    </lineage>
</organism>
<dbReference type="OrthoDB" id="1367676at2"/>
<dbReference type="Proteomes" id="UP000464318">
    <property type="component" value="Chromosome"/>
</dbReference>
<gene>
    <name evidence="1" type="ORF">DBX24_06855</name>
</gene>
<dbReference type="EMBL" id="CP029149">
    <property type="protein sequence ID" value="QHN65617.1"/>
    <property type="molecule type" value="Genomic_DNA"/>
</dbReference>
<reference evidence="1 2" key="1">
    <citation type="submission" date="2018-04" db="EMBL/GenBank/DDBJ databases">
        <title>Characteristic and Complete Genome Sequencing of A Novel Member of Infective Endocarditis Causative Bacteria: Bergeyella cardium QL-PH.</title>
        <authorList>
            <person name="Pan H."/>
            <person name="Sun E."/>
            <person name="Zhang Y."/>
        </authorList>
    </citation>
    <scope>NUCLEOTIDE SEQUENCE [LARGE SCALE GENOMIC DNA]</scope>
    <source>
        <strain evidence="1 2">HPQL</strain>
    </source>
</reference>
<dbReference type="AlphaFoldDB" id="A0A6P1QWV0"/>
<proteinExistence type="predicted"/>
<protein>
    <submittedName>
        <fullName evidence="1">Cell wall anchor protein</fullName>
    </submittedName>
</protein>
<sequence>MNEFINEHILPHFGTFISAVLTGLAGFIFGKRKQTAEVEGINADNEGKEIENAEKVLKYYRAMVDDLGEKLITAIKELDEAKQVIKELEDKVELLTDELKKYKQLNRKKEE</sequence>
<keyword evidence="2" id="KW-1185">Reference proteome</keyword>
<name>A0A6P1QWV0_9FLAO</name>
<evidence type="ECO:0000313" key="1">
    <source>
        <dbReference type="EMBL" id="QHN65617.1"/>
    </source>
</evidence>
<dbReference type="RefSeq" id="WP_160224380.1">
    <property type="nucleotide sequence ID" value="NZ_CP029149.1"/>
</dbReference>
<accession>A0A6P1QWV0</accession>
<dbReference type="KEGG" id="bcad:DBX24_06855"/>